<protein>
    <recommendedName>
        <fullName evidence="6">Period circadian protein</fullName>
    </recommendedName>
</protein>
<dbReference type="PANTHER" id="PTHR11269:SF16">
    <property type="entry name" value="PERIOD CIRCADIAN PROTEIN"/>
    <property type="match status" value="1"/>
</dbReference>
<keyword evidence="3" id="KW-0677">Repeat</keyword>
<dbReference type="AlphaFoldDB" id="L7QPM1"/>
<evidence type="ECO:0000259" key="7">
    <source>
        <dbReference type="PROSITE" id="PS50112"/>
    </source>
</evidence>
<reference evidence="8" key="1">
    <citation type="journal article" date="2012" name="Syst. Entomol.">
        <title>A molecular phylogeny for the pyraloid moths (Lepidoptera: Pyraloidea) and its implications for higher-level classification.</title>
        <authorList>
            <person name="Regier J.C."/>
            <person name="Mitter C."/>
            <person name="Solis M.A."/>
            <person name="Hayden J.E."/>
            <person name="Landry B."/>
            <person name="Nuss M."/>
            <person name="Simonsen T.J."/>
            <person name="Yen S.-H."/>
            <person name="Zwick A."/>
            <person name="Cummings M.P."/>
        </authorList>
    </citation>
    <scope>NUCLEOTIDE SEQUENCE</scope>
</reference>
<accession>L7QPM1</accession>
<name>L7QPM1_9NEOP</name>
<dbReference type="SUPFAM" id="SSF55785">
    <property type="entry name" value="PYP-like sensor domain (PAS domain)"/>
    <property type="match status" value="1"/>
</dbReference>
<dbReference type="GO" id="GO:0005737">
    <property type="term" value="C:cytoplasm"/>
    <property type="evidence" value="ECO:0007669"/>
    <property type="project" value="TreeGrafter"/>
</dbReference>
<proteinExistence type="evidence at transcript level"/>
<dbReference type="GO" id="GO:0000122">
    <property type="term" value="P:negative regulation of transcription by RNA polymerase II"/>
    <property type="evidence" value="ECO:0007669"/>
    <property type="project" value="TreeGrafter"/>
</dbReference>
<comment type="subcellular location">
    <subcellularLocation>
        <location evidence="1">Nucleus</location>
    </subcellularLocation>
</comment>
<keyword evidence="5" id="KW-0539">Nucleus</keyword>
<feature type="domain" description="PAS" evidence="7">
    <location>
        <begin position="124"/>
        <end position="174"/>
    </location>
</feature>
<dbReference type="GO" id="GO:0000976">
    <property type="term" value="F:transcription cis-regulatory region binding"/>
    <property type="evidence" value="ECO:0007669"/>
    <property type="project" value="TreeGrafter"/>
</dbReference>
<evidence type="ECO:0000256" key="6">
    <source>
        <dbReference type="ARBA" id="ARBA00040849"/>
    </source>
</evidence>
<feature type="non-terminal residue" evidence="8">
    <location>
        <position position="1"/>
    </location>
</feature>
<evidence type="ECO:0000256" key="4">
    <source>
        <dbReference type="ARBA" id="ARBA00023108"/>
    </source>
</evidence>
<dbReference type="PANTHER" id="PTHR11269">
    <property type="entry name" value="PERIOD CIRCADIAN PROTEIN"/>
    <property type="match status" value="1"/>
</dbReference>
<dbReference type="Pfam" id="PF14598">
    <property type="entry name" value="PAS_11"/>
    <property type="match status" value="1"/>
</dbReference>
<dbReference type="GO" id="GO:0032922">
    <property type="term" value="P:circadian regulation of gene expression"/>
    <property type="evidence" value="ECO:0007669"/>
    <property type="project" value="TreeGrafter"/>
</dbReference>
<dbReference type="Gene3D" id="3.30.450.20">
    <property type="entry name" value="PAS domain"/>
    <property type="match status" value="2"/>
</dbReference>
<dbReference type="InterPro" id="IPR000014">
    <property type="entry name" value="PAS"/>
</dbReference>
<evidence type="ECO:0000256" key="2">
    <source>
        <dbReference type="ARBA" id="ARBA00022553"/>
    </source>
</evidence>
<feature type="non-terminal residue" evidence="8">
    <location>
        <position position="200"/>
    </location>
</feature>
<dbReference type="CDD" id="cd00130">
    <property type="entry name" value="PAS"/>
    <property type="match status" value="1"/>
</dbReference>
<dbReference type="GO" id="GO:0005634">
    <property type="term" value="C:nucleus"/>
    <property type="evidence" value="ECO:0007669"/>
    <property type="project" value="UniProtKB-SubCell"/>
</dbReference>
<keyword evidence="4" id="KW-0090">Biological rhythms</keyword>
<organism evidence="8">
    <name type="scientific">Acoloithus falsarius</name>
    <dbReference type="NCBI Taxonomy" id="691620"/>
    <lineage>
        <taxon>Eukaryota</taxon>
        <taxon>Metazoa</taxon>
        <taxon>Ecdysozoa</taxon>
        <taxon>Arthropoda</taxon>
        <taxon>Hexapoda</taxon>
        <taxon>Insecta</taxon>
        <taxon>Pterygota</taxon>
        <taxon>Neoptera</taxon>
        <taxon>Endopterygota</taxon>
        <taxon>Lepidoptera</taxon>
        <taxon>Glossata</taxon>
        <taxon>Ditrysia</taxon>
        <taxon>Zygaenoidea</taxon>
        <taxon>Zygaenidae</taxon>
        <taxon>Procridinae</taxon>
        <taxon>Acoloithus</taxon>
    </lineage>
</organism>
<dbReference type="InterPro" id="IPR035965">
    <property type="entry name" value="PAS-like_dom_sf"/>
</dbReference>
<dbReference type="SMART" id="SM00091">
    <property type="entry name" value="PAS"/>
    <property type="match status" value="1"/>
</dbReference>
<evidence type="ECO:0000256" key="5">
    <source>
        <dbReference type="ARBA" id="ARBA00023242"/>
    </source>
</evidence>
<dbReference type="PROSITE" id="PS50112">
    <property type="entry name" value="PAS"/>
    <property type="match status" value="1"/>
</dbReference>
<dbReference type="GO" id="GO:0001222">
    <property type="term" value="F:transcription corepressor binding"/>
    <property type="evidence" value="ECO:0007669"/>
    <property type="project" value="TreeGrafter"/>
</dbReference>
<dbReference type="InterPro" id="IPR050760">
    <property type="entry name" value="Period_circadian_regulator"/>
</dbReference>
<sequence>IGRSFIDFVHTKDRDTFAAQITSDAVTPANLCLAPEASQNPETFSYSTLFCRIRLYKGLSLGFNVKNRVVSYYPFSLRLSFRNVILDEGKPEMYLVIQAVPLLSAYKTPSEVIDAAPFIMRHLANGNLEYIDSTSAAYLGYLPQDLLQKNVFNLYHPDDLLYLKNTYDLIVKQGNVARSKSYRVLAQNGYYIKLETEWSS</sequence>
<dbReference type="GO" id="GO:0043153">
    <property type="term" value="P:entrainment of circadian clock by photoperiod"/>
    <property type="evidence" value="ECO:0007669"/>
    <property type="project" value="TreeGrafter"/>
</dbReference>
<evidence type="ECO:0000256" key="3">
    <source>
        <dbReference type="ARBA" id="ARBA00022737"/>
    </source>
</evidence>
<keyword evidence="2" id="KW-0597">Phosphoprotein</keyword>
<dbReference type="EMBL" id="JQ785260">
    <property type="protein sequence ID" value="AGB87070.1"/>
    <property type="molecule type" value="mRNA"/>
</dbReference>
<evidence type="ECO:0000256" key="1">
    <source>
        <dbReference type="ARBA" id="ARBA00004123"/>
    </source>
</evidence>
<evidence type="ECO:0000313" key="8">
    <source>
        <dbReference type="EMBL" id="AGB87070.1"/>
    </source>
</evidence>
<reference evidence="8" key="2">
    <citation type="submission" date="2012-03" db="EMBL/GenBank/DDBJ databases">
        <title>Assembling the Tree of Life Lepidoptera.</title>
        <authorList>
            <consortium name="LepTree.net"/>
            <person name="Regier J.C."/>
        </authorList>
    </citation>
    <scope>NUCLEOTIDE SEQUENCE</scope>
</reference>